<dbReference type="SUPFAM" id="SSF51445">
    <property type="entry name" value="(Trans)glycosidases"/>
    <property type="match status" value="1"/>
</dbReference>
<gene>
    <name evidence="1" type="ORF">NCTC5385_00671</name>
</gene>
<proteinExistence type="predicted"/>
<dbReference type="GO" id="GO:0033927">
    <property type="term" value="F:glucan 1,4-alpha-maltohexaosidase activity"/>
    <property type="evidence" value="ECO:0007669"/>
    <property type="project" value="UniProtKB-EC"/>
</dbReference>
<reference evidence="1 2" key="1">
    <citation type="submission" date="2019-05" db="EMBL/GenBank/DDBJ databases">
        <authorList>
            <consortium name="Pathogen Informatics"/>
        </authorList>
    </citation>
    <scope>NUCLEOTIDE SEQUENCE [LARGE SCALE GENOMIC DNA]</scope>
    <source>
        <strain evidence="1 2">NCTC5385</strain>
    </source>
</reference>
<evidence type="ECO:0000313" key="2">
    <source>
        <dbReference type="Proteomes" id="UP000304914"/>
    </source>
</evidence>
<evidence type="ECO:0000313" key="1">
    <source>
        <dbReference type="EMBL" id="VTS16874.1"/>
    </source>
</evidence>
<dbReference type="EC" id="3.2.1.98" evidence="1"/>
<keyword evidence="1" id="KW-0326">Glycosidase</keyword>
<dbReference type="Proteomes" id="UP000304914">
    <property type="component" value="Chromosome"/>
</dbReference>
<dbReference type="InterPro" id="IPR017853">
    <property type="entry name" value="GH"/>
</dbReference>
<accession>A0A4U9XTE7</accession>
<dbReference type="EMBL" id="LR594035">
    <property type="protein sequence ID" value="VTS16874.1"/>
    <property type="molecule type" value="Genomic_DNA"/>
</dbReference>
<dbReference type="Gene3D" id="3.20.20.80">
    <property type="entry name" value="Glycosidases"/>
    <property type="match status" value="1"/>
</dbReference>
<keyword evidence="1" id="KW-0378">Hydrolase</keyword>
<protein>
    <submittedName>
        <fullName evidence="1">Cytoplasmic alpha-amylase</fullName>
        <ecNumber evidence="1">3.2.1.98</ecNumber>
    </submittedName>
</protein>
<organism evidence="1 2">
    <name type="scientific">Streptococcus pseudoporcinus</name>
    <dbReference type="NCBI Taxonomy" id="361101"/>
    <lineage>
        <taxon>Bacteria</taxon>
        <taxon>Bacillati</taxon>
        <taxon>Bacillota</taxon>
        <taxon>Bacilli</taxon>
        <taxon>Lactobacillales</taxon>
        <taxon>Streptococcaceae</taxon>
        <taxon>Streptococcus</taxon>
    </lineage>
</organism>
<name>A0A4U9XTE7_9STRE</name>
<sequence>MTNELLFQAFEWYLPDDHYHWKRLKASIPEMQELGISKMWLPPAFKGTGSNDVGYGIYDLFDLGEFDQNGTIPTKYGTKED</sequence>
<dbReference type="AlphaFoldDB" id="A0A4U9XTE7"/>